<comment type="similarity">
    <text evidence="2">Belongs to the DNA repair enzymes AP/ExoA family.</text>
</comment>
<dbReference type="Pfam" id="PF03372">
    <property type="entry name" value="Exo_endo_phos"/>
    <property type="match status" value="1"/>
</dbReference>
<keyword evidence="8" id="KW-0234">DNA repair</keyword>
<feature type="binding site" evidence="10">
    <location>
        <position position="13"/>
    </location>
    <ligand>
        <name>Mg(2+)</name>
        <dbReference type="ChEBI" id="CHEBI:18420"/>
        <label>1</label>
    </ligand>
</feature>
<evidence type="ECO:0000256" key="1">
    <source>
        <dbReference type="ARBA" id="ARBA00000493"/>
    </source>
</evidence>
<dbReference type="GO" id="GO:0008081">
    <property type="term" value="F:phosphoric diester hydrolase activity"/>
    <property type="evidence" value="ECO:0007669"/>
    <property type="project" value="TreeGrafter"/>
</dbReference>
<feature type="binding site" evidence="10">
    <location>
        <position position="231"/>
    </location>
    <ligand>
        <name>Mg(2+)</name>
        <dbReference type="ChEBI" id="CHEBI:18420"/>
        <label>1</label>
    </ligand>
</feature>
<dbReference type="InterPro" id="IPR036691">
    <property type="entry name" value="Endo/exonu/phosph_ase_sf"/>
</dbReference>
<keyword evidence="5" id="KW-0227">DNA damage</keyword>
<keyword evidence="7 10" id="KW-0460">Magnesium</keyword>
<dbReference type="OMA" id="YLEMNIC"/>
<feature type="binding site" evidence="10">
    <location>
        <position position="230"/>
    </location>
    <ligand>
        <name>Mg(2+)</name>
        <dbReference type="ChEBI" id="CHEBI:18420"/>
        <label>1</label>
    </ligand>
</feature>
<dbReference type="InterPro" id="IPR005135">
    <property type="entry name" value="Endo/exonuclease/phosphatase"/>
</dbReference>
<dbReference type="EC" id="3.1.11.2" evidence="3"/>
<dbReference type="STRING" id="161767.ENSAPEP00000034041"/>
<evidence type="ECO:0000256" key="11">
    <source>
        <dbReference type="PIRSR" id="PIRSR604808-3"/>
    </source>
</evidence>
<keyword evidence="14" id="KW-1185">Reference proteome</keyword>
<evidence type="ECO:0000256" key="2">
    <source>
        <dbReference type="ARBA" id="ARBA00007092"/>
    </source>
</evidence>
<keyword evidence="10" id="KW-0464">Manganese</keyword>
<evidence type="ECO:0000256" key="4">
    <source>
        <dbReference type="ARBA" id="ARBA00022723"/>
    </source>
</evidence>
<evidence type="ECO:0000259" key="12">
    <source>
        <dbReference type="Pfam" id="PF03372"/>
    </source>
</evidence>
<evidence type="ECO:0000256" key="6">
    <source>
        <dbReference type="ARBA" id="ARBA00022801"/>
    </source>
</evidence>
<dbReference type="GO" id="GO:0003906">
    <property type="term" value="F:DNA-(apurinic or apyrimidinic site) endonuclease activity"/>
    <property type="evidence" value="ECO:0007669"/>
    <property type="project" value="TreeGrafter"/>
</dbReference>
<feature type="active site" description="Proton donor/acceptor" evidence="9">
    <location>
        <position position="144"/>
    </location>
</feature>
<feature type="binding site" evidence="10">
    <location>
        <position position="146"/>
    </location>
    <ligand>
        <name>Mg(2+)</name>
        <dbReference type="ChEBI" id="CHEBI:18420"/>
        <label>1</label>
    </ligand>
</feature>
<dbReference type="GeneTree" id="ENSGT00950000183016"/>
<dbReference type="CDD" id="cd09076">
    <property type="entry name" value="L1-EN"/>
    <property type="match status" value="1"/>
</dbReference>
<evidence type="ECO:0000256" key="8">
    <source>
        <dbReference type="ARBA" id="ARBA00023204"/>
    </source>
</evidence>
<accession>A0A3P8UB30</accession>
<feature type="binding site" evidence="10">
    <location>
        <position position="144"/>
    </location>
    <ligand>
        <name>Mg(2+)</name>
        <dbReference type="ChEBI" id="CHEBI:18420"/>
        <label>1</label>
    </ligand>
</feature>
<dbReference type="Gene3D" id="3.60.10.10">
    <property type="entry name" value="Endonuclease/exonuclease/phosphatase"/>
    <property type="match status" value="1"/>
</dbReference>
<organism evidence="13 14">
    <name type="scientific">Amphiprion percula</name>
    <name type="common">Orange clownfish</name>
    <name type="synonym">Lutjanus percula</name>
    <dbReference type="NCBI Taxonomy" id="161767"/>
    <lineage>
        <taxon>Eukaryota</taxon>
        <taxon>Metazoa</taxon>
        <taxon>Chordata</taxon>
        <taxon>Craniata</taxon>
        <taxon>Vertebrata</taxon>
        <taxon>Euteleostomi</taxon>
        <taxon>Actinopterygii</taxon>
        <taxon>Neopterygii</taxon>
        <taxon>Teleostei</taxon>
        <taxon>Neoteleostei</taxon>
        <taxon>Acanthomorphata</taxon>
        <taxon>Ovalentaria</taxon>
        <taxon>Pomacentridae</taxon>
        <taxon>Amphiprion</taxon>
    </lineage>
</organism>
<evidence type="ECO:0000256" key="9">
    <source>
        <dbReference type="PIRSR" id="PIRSR604808-1"/>
    </source>
</evidence>
<feature type="site" description="Transition state stabilizer" evidence="11">
    <location>
        <position position="146"/>
    </location>
</feature>
<reference evidence="13" key="2">
    <citation type="submission" date="2025-08" db="UniProtKB">
        <authorList>
            <consortium name="Ensembl"/>
        </authorList>
    </citation>
    <scope>IDENTIFICATION</scope>
</reference>
<proteinExistence type="inferred from homology"/>
<dbReference type="PANTHER" id="PTHR22748:SF26">
    <property type="entry name" value="ENDONUCLEASE_EXONUCLEASE_PHOSPHATASE DOMAIN-CONTAINING PROTEIN"/>
    <property type="match status" value="1"/>
</dbReference>
<feature type="site" description="Interaction with DNA substrate" evidence="11">
    <location>
        <position position="231"/>
    </location>
</feature>
<name>A0A3P8UB30_AMPPE</name>
<reference evidence="13" key="3">
    <citation type="submission" date="2025-09" db="UniProtKB">
        <authorList>
            <consortium name="Ensembl"/>
        </authorList>
    </citation>
    <scope>IDENTIFICATION</scope>
</reference>
<evidence type="ECO:0000256" key="7">
    <source>
        <dbReference type="ARBA" id="ARBA00022842"/>
    </source>
</evidence>
<evidence type="ECO:0000313" key="14">
    <source>
        <dbReference type="Proteomes" id="UP000265080"/>
    </source>
</evidence>
<dbReference type="GO" id="GO:0008311">
    <property type="term" value="F:double-stranded DNA 3'-5' DNA exonuclease activity"/>
    <property type="evidence" value="ECO:0007669"/>
    <property type="project" value="UniProtKB-EC"/>
</dbReference>
<feature type="site" description="Important for catalytic activity" evidence="11">
    <location>
        <position position="206"/>
    </location>
</feature>
<reference evidence="13 14" key="1">
    <citation type="submission" date="2018-03" db="EMBL/GenBank/DDBJ databases">
        <title>Finding Nemo's genes: A chromosome-scale reference assembly of the genome of the orange clownfish Amphiprion percula.</title>
        <authorList>
            <person name="Lehmann R."/>
        </authorList>
    </citation>
    <scope>NUCLEOTIDE SEQUENCE</scope>
</reference>
<dbReference type="GO" id="GO:0046872">
    <property type="term" value="F:metal ion binding"/>
    <property type="evidence" value="ECO:0007669"/>
    <property type="project" value="UniProtKB-KW"/>
</dbReference>
<feature type="domain" description="Endonuclease/exonuclease/phosphatase" evidence="12">
    <location>
        <begin position="10"/>
        <end position="231"/>
    </location>
</feature>
<feature type="binding site" evidence="10">
    <location>
        <position position="42"/>
    </location>
    <ligand>
        <name>Mg(2+)</name>
        <dbReference type="ChEBI" id="CHEBI:18420"/>
        <label>1</label>
    </ligand>
</feature>
<dbReference type="Ensembl" id="ENSAPET00000034927.1">
    <property type="protein sequence ID" value="ENSAPEP00000034041.1"/>
    <property type="gene ID" value="ENSAPEG00000024178.1"/>
</dbReference>
<dbReference type="AlphaFoldDB" id="A0A3P8UB30"/>
<dbReference type="SUPFAM" id="SSF56219">
    <property type="entry name" value="DNase I-like"/>
    <property type="match status" value="1"/>
</dbReference>
<comment type="catalytic activity">
    <reaction evidence="1">
        <text>Exonucleolytic cleavage in the 3'- to 5'-direction to yield nucleoside 5'-phosphates.</text>
        <dbReference type="EC" id="3.1.11.2"/>
    </reaction>
</comment>
<dbReference type="GO" id="GO:0005634">
    <property type="term" value="C:nucleus"/>
    <property type="evidence" value="ECO:0007669"/>
    <property type="project" value="TreeGrafter"/>
</dbReference>
<dbReference type="PANTHER" id="PTHR22748">
    <property type="entry name" value="AP ENDONUCLEASE"/>
    <property type="match status" value="1"/>
</dbReference>
<keyword evidence="6" id="KW-0378">Hydrolase</keyword>
<feature type="active site" description="Proton acceptor" evidence="9">
    <location>
        <position position="231"/>
    </location>
</feature>
<feature type="active site" evidence="9">
    <location>
        <position position="114"/>
    </location>
</feature>
<evidence type="ECO:0000256" key="5">
    <source>
        <dbReference type="ARBA" id="ARBA00022763"/>
    </source>
</evidence>
<keyword evidence="4 10" id="KW-0479">Metal-binding</keyword>
<dbReference type="Proteomes" id="UP000265080">
    <property type="component" value="Chromosome 12"/>
</dbReference>
<evidence type="ECO:0000313" key="13">
    <source>
        <dbReference type="Ensembl" id="ENSAPEP00000034041.1"/>
    </source>
</evidence>
<dbReference type="InterPro" id="IPR004808">
    <property type="entry name" value="AP_endonuc_1"/>
</dbReference>
<evidence type="ECO:0000256" key="10">
    <source>
        <dbReference type="PIRSR" id="PIRSR604808-2"/>
    </source>
</evidence>
<protein>
    <recommendedName>
        <fullName evidence="3">exodeoxyribonuclease III</fullName>
        <ecNumber evidence="3">3.1.11.2</ecNumber>
    </recommendedName>
</protein>
<evidence type="ECO:0000256" key="3">
    <source>
        <dbReference type="ARBA" id="ARBA00012115"/>
    </source>
</evidence>
<comment type="cofactor">
    <cofactor evidence="10">
        <name>Mg(2+)</name>
        <dbReference type="ChEBI" id="CHEBI:18420"/>
    </cofactor>
    <cofactor evidence="10">
        <name>Mn(2+)</name>
        <dbReference type="ChEBI" id="CHEBI:29035"/>
    </cofactor>
    <text evidence="10">Probably binds two magnesium or manganese ions per subunit.</text>
</comment>
<sequence>MSSMNTIKFCTFNVKGIHHPIKRKKILSFLKKDKIQIAFLQETHLVAKEHIKLKRDWVGQAYYSSFSSNSRGVAILIHKATPFVLKACKKDPDGRHIIVHGTVYGVEITMTNTYAPSPPSCSFWTRVGTDLEEYKCPLTLLGGDFNCSLDHKLDRTPTDAHKANMGTSLVKMLDDVNLIDIWRTLNPSVRDFTFYSNPHNSYSRIDYFFIPPQITGQVNTCSIGSIHISDHAPVYLEMNICDVTASTRRWRFPSYILNDKDFKKKMEAELDLFFDINDNGETNPENLWESAKAYIRGFIISYMSHRKRTNFIKTQAIRAELNSVLNEKASTFLFYQKQRMYEYGNKPSKYLARLLNQKQTYNTIAGIRDSEGKRHFDRKNISSVFVSFYKSLNKSENKNAIQNITQTPLYTTAEEQAGPRLSSLY</sequence>
<dbReference type="GO" id="GO:0006284">
    <property type="term" value="P:base-excision repair"/>
    <property type="evidence" value="ECO:0007669"/>
    <property type="project" value="TreeGrafter"/>
</dbReference>